<keyword evidence="11" id="KW-0547">Nucleotide-binding</keyword>
<dbReference type="OrthoDB" id="10258631at2759"/>
<dbReference type="GO" id="GO:0005524">
    <property type="term" value="F:ATP binding"/>
    <property type="evidence" value="ECO:0007669"/>
    <property type="project" value="UniProtKB-KW"/>
</dbReference>
<dbReference type="EMBL" id="LRGB01002081">
    <property type="protein sequence ID" value="KZS09266.1"/>
    <property type="molecule type" value="Genomic_DNA"/>
</dbReference>
<evidence type="ECO:0000256" key="8">
    <source>
        <dbReference type="ARBA" id="ARBA00022553"/>
    </source>
</evidence>
<comment type="catalytic activity">
    <reaction evidence="16">
        <text>L-seryl-[protein] + ATP = O-phospho-L-seryl-[protein] + ADP + H(+)</text>
        <dbReference type="Rhea" id="RHEA:17989"/>
        <dbReference type="Rhea" id="RHEA-COMP:9863"/>
        <dbReference type="Rhea" id="RHEA-COMP:11604"/>
        <dbReference type="ChEBI" id="CHEBI:15378"/>
        <dbReference type="ChEBI" id="CHEBI:29999"/>
        <dbReference type="ChEBI" id="CHEBI:30616"/>
        <dbReference type="ChEBI" id="CHEBI:83421"/>
        <dbReference type="ChEBI" id="CHEBI:456216"/>
        <dbReference type="EC" id="2.7.11.1"/>
    </reaction>
</comment>
<keyword evidence="12 23" id="KW-0418">Kinase</keyword>
<dbReference type="GO" id="GO:0046872">
    <property type="term" value="F:metal ion binding"/>
    <property type="evidence" value="ECO:0007669"/>
    <property type="project" value="UniProtKB-KW"/>
</dbReference>
<dbReference type="SUPFAM" id="SSF56112">
    <property type="entry name" value="Protein kinase-like (PK-like)"/>
    <property type="match status" value="1"/>
</dbReference>
<keyword evidence="9" id="KW-0808">Transferase</keyword>
<evidence type="ECO:0000256" key="14">
    <source>
        <dbReference type="ARBA" id="ARBA00022842"/>
    </source>
</evidence>
<dbReference type="Gene3D" id="3.30.200.20">
    <property type="entry name" value="Phosphorylase Kinase, domain 1"/>
    <property type="match status" value="1"/>
</dbReference>
<organism evidence="23 24">
    <name type="scientific">Daphnia magna</name>
    <dbReference type="NCBI Taxonomy" id="35525"/>
    <lineage>
        <taxon>Eukaryota</taxon>
        <taxon>Metazoa</taxon>
        <taxon>Ecdysozoa</taxon>
        <taxon>Arthropoda</taxon>
        <taxon>Crustacea</taxon>
        <taxon>Branchiopoda</taxon>
        <taxon>Diplostraca</taxon>
        <taxon>Cladocera</taxon>
        <taxon>Anomopoda</taxon>
        <taxon>Daphniidae</taxon>
        <taxon>Daphnia</taxon>
    </lineage>
</organism>
<evidence type="ECO:0000256" key="10">
    <source>
        <dbReference type="ARBA" id="ARBA00022723"/>
    </source>
</evidence>
<dbReference type="AlphaFoldDB" id="A0A164S582"/>
<dbReference type="FunFam" id="3.30.200.20:FF:000052">
    <property type="entry name" value="Serine/threonine-protein kinase RIO2"/>
    <property type="match status" value="1"/>
</dbReference>
<dbReference type="SMART" id="SM00090">
    <property type="entry name" value="RIO"/>
    <property type="match status" value="1"/>
</dbReference>
<evidence type="ECO:0000256" key="17">
    <source>
        <dbReference type="ARBA" id="ARBA00064676"/>
    </source>
</evidence>
<dbReference type="EC" id="2.7.11.1" evidence="4"/>
<dbReference type="GO" id="GO:0030688">
    <property type="term" value="C:preribosome, small subunit precursor"/>
    <property type="evidence" value="ECO:0007669"/>
    <property type="project" value="TreeGrafter"/>
</dbReference>
<reference evidence="23 24" key="1">
    <citation type="submission" date="2016-03" db="EMBL/GenBank/DDBJ databases">
        <title>EvidentialGene: Evidence-directed Construction of Genes on Genomes.</title>
        <authorList>
            <person name="Gilbert D.G."/>
            <person name="Choi J.-H."/>
            <person name="Mockaitis K."/>
            <person name="Colbourne J."/>
            <person name="Pfrender M."/>
        </authorList>
    </citation>
    <scope>NUCLEOTIDE SEQUENCE [LARGE SCALE GENOMIC DNA]</scope>
    <source>
        <strain evidence="23 24">Xinb3</strain>
        <tissue evidence="23">Complete organism</tissue>
    </source>
</reference>
<dbReference type="InterPro" id="IPR036390">
    <property type="entry name" value="WH_DNA-bd_sf"/>
</dbReference>
<evidence type="ECO:0000259" key="22">
    <source>
        <dbReference type="SMART" id="SM00090"/>
    </source>
</evidence>
<dbReference type="GO" id="GO:0005829">
    <property type="term" value="C:cytosol"/>
    <property type="evidence" value="ECO:0007669"/>
    <property type="project" value="TreeGrafter"/>
</dbReference>
<evidence type="ECO:0000256" key="6">
    <source>
        <dbReference type="ARBA" id="ARBA00022517"/>
    </source>
</evidence>
<comment type="subcellular location">
    <subcellularLocation>
        <location evidence="2">Cytoplasm</location>
    </subcellularLocation>
</comment>
<dbReference type="FunFam" id="1.10.10.10:FF:000053">
    <property type="entry name" value="Serine/threonine-protein kinase RIO2"/>
    <property type="match status" value="1"/>
</dbReference>
<comment type="caution">
    <text evidence="23">The sequence shown here is derived from an EMBL/GenBank/DDBJ whole genome shotgun (WGS) entry which is preliminary data.</text>
</comment>
<dbReference type="Proteomes" id="UP000076858">
    <property type="component" value="Unassembled WGS sequence"/>
</dbReference>
<protein>
    <recommendedName>
        <fullName evidence="18">Serine/threonine-protein kinase RIO2</fullName>
        <ecNumber evidence="4">2.7.11.1</ecNumber>
    </recommendedName>
    <alternativeName>
        <fullName evidence="20">RIO kinase 2</fullName>
    </alternativeName>
    <alternativeName>
        <fullName evidence="19">Serine/threonine-protein kinase rio2</fullName>
    </alternativeName>
</protein>
<evidence type="ECO:0000256" key="1">
    <source>
        <dbReference type="ARBA" id="ARBA00001946"/>
    </source>
</evidence>
<dbReference type="Pfam" id="PF09202">
    <property type="entry name" value="Rio2_N"/>
    <property type="match status" value="1"/>
</dbReference>
<evidence type="ECO:0000256" key="13">
    <source>
        <dbReference type="ARBA" id="ARBA00022840"/>
    </source>
</evidence>
<dbReference type="InterPro" id="IPR018934">
    <property type="entry name" value="RIO_dom"/>
</dbReference>
<dbReference type="Gene3D" id="1.10.10.10">
    <property type="entry name" value="Winged helix-like DNA-binding domain superfamily/Winged helix DNA-binding domain"/>
    <property type="match status" value="1"/>
</dbReference>
<dbReference type="Pfam" id="PF01163">
    <property type="entry name" value="RIO1"/>
    <property type="match status" value="1"/>
</dbReference>
<comment type="similarity">
    <text evidence="3">Belongs to the protein kinase superfamily. RIO-type Ser/Thr kinase family.</text>
</comment>
<comment type="catalytic activity">
    <reaction evidence="15">
        <text>L-threonyl-[protein] + ATP = O-phospho-L-threonyl-[protein] + ADP + H(+)</text>
        <dbReference type="Rhea" id="RHEA:46608"/>
        <dbReference type="Rhea" id="RHEA-COMP:11060"/>
        <dbReference type="Rhea" id="RHEA-COMP:11605"/>
        <dbReference type="ChEBI" id="CHEBI:15378"/>
        <dbReference type="ChEBI" id="CHEBI:30013"/>
        <dbReference type="ChEBI" id="CHEBI:30616"/>
        <dbReference type="ChEBI" id="CHEBI:61977"/>
        <dbReference type="ChEBI" id="CHEBI:456216"/>
        <dbReference type="EC" id="2.7.11.1"/>
    </reaction>
</comment>
<evidence type="ECO:0000256" key="16">
    <source>
        <dbReference type="ARBA" id="ARBA00048679"/>
    </source>
</evidence>
<keyword evidence="5" id="KW-0963">Cytoplasm</keyword>
<name>A0A164S582_9CRUS</name>
<gene>
    <name evidence="23" type="ORF">APZ42_026542</name>
</gene>
<evidence type="ECO:0000256" key="5">
    <source>
        <dbReference type="ARBA" id="ARBA00022490"/>
    </source>
</evidence>
<evidence type="ECO:0000256" key="20">
    <source>
        <dbReference type="ARBA" id="ARBA00076005"/>
    </source>
</evidence>
<feature type="region of interest" description="Disordered" evidence="21">
    <location>
        <begin position="476"/>
        <end position="499"/>
    </location>
</feature>
<keyword evidence="7" id="KW-0723">Serine/threonine-protein kinase</keyword>
<dbReference type="InterPro" id="IPR000687">
    <property type="entry name" value="RIO_kinase"/>
</dbReference>
<proteinExistence type="inferred from homology"/>
<keyword evidence="8" id="KW-0597">Phosphoprotein</keyword>
<keyword evidence="13" id="KW-0067">ATP-binding</keyword>
<dbReference type="GO" id="GO:0004674">
    <property type="term" value="F:protein serine/threonine kinase activity"/>
    <property type="evidence" value="ECO:0007669"/>
    <property type="project" value="UniProtKB-KW"/>
</dbReference>
<dbReference type="FunFam" id="1.10.510.10:FF:000307">
    <property type="entry name" value="Serine/threonine-protein kinase RIO2"/>
    <property type="match status" value="1"/>
</dbReference>
<keyword evidence="10" id="KW-0479">Metal-binding</keyword>
<evidence type="ECO:0000313" key="24">
    <source>
        <dbReference type="Proteomes" id="UP000076858"/>
    </source>
</evidence>
<feature type="domain" description="RIO kinase" evidence="22">
    <location>
        <begin position="91"/>
        <end position="318"/>
    </location>
</feature>
<dbReference type="InterPro" id="IPR030484">
    <property type="entry name" value="Rio2"/>
</dbReference>
<dbReference type="SUPFAM" id="SSF46785">
    <property type="entry name" value="Winged helix' DNA-binding domain"/>
    <property type="match status" value="1"/>
</dbReference>
<evidence type="ECO:0000256" key="4">
    <source>
        <dbReference type="ARBA" id="ARBA00012513"/>
    </source>
</evidence>
<dbReference type="PANTHER" id="PTHR45852">
    <property type="entry name" value="SER/THR-PROTEIN KINASE RIO2"/>
    <property type="match status" value="1"/>
</dbReference>
<sequence length="515" mass="59633">MCFIHLRYQYSVTVCHVYVIIFSWKMGKINVSLLRYLNTEDYRVLTAVEMGMKNHELVNMKLIATIAQLAGGGAHKILMRLSKERLVAYERGKHYDGYRLTNLGYDFLALKTFVKKNVLHSFGNQIGVGKEADVYVVGNEEQKQLCLKIHRLGRTSFRKIKEKRDYHQHRNNASWIYLSRLSATREFAYMKALYEREFPVPQPIDFNRHCVLMELVNGYPLCQLRELKDPGALFEELMNLLLKLANHGVIHSDFNEFNIMIDDNEKPILIDFPQMVSTSHADAEQFFDRDVKCLKDFFKRRFNFEGEAYPVFTDVVREANIDVEVAASGYVKELEDELDGDYDEESDGDVDVEKDRENFNDEKISQEIAEEVENVKELMQLTSEQLLCGKDRIDEPHDDLIPAVHEVQEPLDRDYVPIARSEELIEDAEDVEQLSEMLTDWSGIKTKNRGTGSTASMSTIHPDVIKQRVKSTITKRQNMQAVQRIRAKGEASAATRKKRENKELIRADGIWGWDN</sequence>
<dbReference type="GO" id="GO:0030490">
    <property type="term" value="P:maturation of SSU-rRNA"/>
    <property type="evidence" value="ECO:0007669"/>
    <property type="project" value="TreeGrafter"/>
</dbReference>
<evidence type="ECO:0000256" key="15">
    <source>
        <dbReference type="ARBA" id="ARBA00047899"/>
    </source>
</evidence>
<keyword evidence="24" id="KW-1185">Reference proteome</keyword>
<evidence type="ECO:0000256" key="21">
    <source>
        <dbReference type="SAM" id="MobiDB-lite"/>
    </source>
</evidence>
<dbReference type="GO" id="GO:0005634">
    <property type="term" value="C:nucleus"/>
    <property type="evidence" value="ECO:0007669"/>
    <property type="project" value="TreeGrafter"/>
</dbReference>
<evidence type="ECO:0000256" key="19">
    <source>
        <dbReference type="ARBA" id="ARBA00068837"/>
    </source>
</evidence>
<comment type="cofactor">
    <cofactor evidence="1">
        <name>Mg(2+)</name>
        <dbReference type="ChEBI" id="CHEBI:18420"/>
    </cofactor>
</comment>
<evidence type="ECO:0000256" key="3">
    <source>
        <dbReference type="ARBA" id="ARBA00009196"/>
    </source>
</evidence>
<evidence type="ECO:0000256" key="18">
    <source>
        <dbReference type="ARBA" id="ARBA00068353"/>
    </source>
</evidence>
<dbReference type="InterPro" id="IPR015285">
    <property type="entry name" value="RIO2_wHTH_N"/>
</dbReference>
<dbReference type="STRING" id="35525.A0A164S582"/>
<keyword evidence="14" id="KW-0460">Magnesium</keyword>
<dbReference type="CDD" id="cd05144">
    <property type="entry name" value="RIO2_C"/>
    <property type="match status" value="1"/>
</dbReference>
<evidence type="ECO:0000313" key="23">
    <source>
        <dbReference type="EMBL" id="KZS09266.1"/>
    </source>
</evidence>
<evidence type="ECO:0000256" key="9">
    <source>
        <dbReference type="ARBA" id="ARBA00022679"/>
    </source>
</evidence>
<comment type="subunit">
    <text evidence="17">Associated with late 40S pre-ribosomal particles. Interacts with PLK1 (via its N-terminus).</text>
</comment>
<dbReference type="PANTHER" id="PTHR45852:SF1">
    <property type="entry name" value="SERINE_THREONINE-PROTEIN KINASE RIO2"/>
    <property type="match status" value="1"/>
</dbReference>
<evidence type="ECO:0000256" key="12">
    <source>
        <dbReference type="ARBA" id="ARBA00022777"/>
    </source>
</evidence>
<keyword evidence="6" id="KW-0690">Ribosome biogenesis</keyword>
<evidence type="ECO:0000256" key="2">
    <source>
        <dbReference type="ARBA" id="ARBA00004496"/>
    </source>
</evidence>
<dbReference type="InterPro" id="IPR036388">
    <property type="entry name" value="WH-like_DNA-bd_sf"/>
</dbReference>
<accession>A0A164S582</accession>
<dbReference type="Gene3D" id="1.10.510.10">
    <property type="entry name" value="Transferase(Phosphotransferase) domain 1"/>
    <property type="match status" value="1"/>
</dbReference>
<evidence type="ECO:0000256" key="7">
    <source>
        <dbReference type="ARBA" id="ARBA00022527"/>
    </source>
</evidence>
<dbReference type="InterPro" id="IPR011009">
    <property type="entry name" value="Kinase-like_dom_sf"/>
</dbReference>
<evidence type="ECO:0000256" key="11">
    <source>
        <dbReference type="ARBA" id="ARBA00022741"/>
    </source>
</evidence>